<dbReference type="PRINTS" id="PR00046">
    <property type="entry name" value="SIGMA70FCT"/>
</dbReference>
<proteinExistence type="predicted"/>
<dbReference type="GO" id="GO:0016987">
    <property type="term" value="F:sigma factor activity"/>
    <property type="evidence" value="ECO:0007669"/>
    <property type="project" value="UniProtKB-KW"/>
</dbReference>
<dbReference type="InterPro" id="IPR013325">
    <property type="entry name" value="RNA_pol_sigma_r2"/>
</dbReference>
<evidence type="ECO:0000313" key="9">
    <source>
        <dbReference type="Proteomes" id="UP000284543"/>
    </source>
</evidence>
<dbReference type="PANTHER" id="PTHR30603">
    <property type="entry name" value="RNA POLYMERASE SIGMA FACTOR RPO"/>
    <property type="match status" value="1"/>
</dbReference>
<dbReference type="Gene3D" id="1.20.140.160">
    <property type="match status" value="1"/>
</dbReference>
<keyword evidence="4" id="KW-0804">Transcription</keyword>
<dbReference type="EMBL" id="QRZM01000002">
    <property type="protein sequence ID" value="RGV77587.1"/>
    <property type="molecule type" value="Genomic_DNA"/>
</dbReference>
<gene>
    <name evidence="8" type="ORF">DWW02_07965</name>
</gene>
<reference evidence="8 9" key="1">
    <citation type="submission" date="2018-08" db="EMBL/GenBank/DDBJ databases">
        <title>A genome reference for cultivated species of the human gut microbiota.</title>
        <authorList>
            <person name="Zou Y."/>
            <person name="Xue W."/>
            <person name="Luo G."/>
        </authorList>
    </citation>
    <scope>NUCLEOTIDE SEQUENCE [LARGE SCALE GENOMIC DNA]</scope>
    <source>
        <strain evidence="8 9">AF14-18</strain>
    </source>
</reference>
<evidence type="ECO:0000256" key="3">
    <source>
        <dbReference type="ARBA" id="ARBA00023125"/>
    </source>
</evidence>
<evidence type="ECO:0000259" key="6">
    <source>
        <dbReference type="Pfam" id="PF04542"/>
    </source>
</evidence>
<dbReference type="RefSeq" id="WP_118018155.1">
    <property type="nucleotide sequence ID" value="NZ_QRZM01000002.1"/>
</dbReference>
<dbReference type="InterPro" id="IPR050239">
    <property type="entry name" value="Sigma-70_RNA_pol_init_factors"/>
</dbReference>
<dbReference type="InterPro" id="IPR014284">
    <property type="entry name" value="RNA_pol_sigma-70_dom"/>
</dbReference>
<dbReference type="Pfam" id="PF04542">
    <property type="entry name" value="Sigma70_r2"/>
    <property type="match status" value="1"/>
</dbReference>
<name>A0A412ZBY7_9FIRM</name>
<dbReference type="GO" id="GO:0003677">
    <property type="term" value="F:DNA binding"/>
    <property type="evidence" value="ECO:0007669"/>
    <property type="project" value="UniProtKB-KW"/>
</dbReference>
<evidence type="ECO:0000256" key="2">
    <source>
        <dbReference type="ARBA" id="ARBA00023082"/>
    </source>
</evidence>
<dbReference type="Gene3D" id="1.20.120.1810">
    <property type="match status" value="1"/>
</dbReference>
<keyword evidence="2" id="KW-0731">Sigma factor</keyword>
<evidence type="ECO:0000256" key="4">
    <source>
        <dbReference type="ARBA" id="ARBA00023163"/>
    </source>
</evidence>
<dbReference type="InterPro" id="IPR000943">
    <property type="entry name" value="RNA_pol_sigma70"/>
</dbReference>
<dbReference type="CDD" id="cd06171">
    <property type="entry name" value="Sigma70_r4"/>
    <property type="match status" value="1"/>
</dbReference>
<keyword evidence="1" id="KW-0805">Transcription regulation</keyword>
<dbReference type="PANTHER" id="PTHR30603:SF47">
    <property type="entry name" value="RNA POLYMERASE SIGMA FACTOR SIGD, CHLOROPLASTIC"/>
    <property type="match status" value="1"/>
</dbReference>
<feature type="domain" description="RNA polymerase sigma-70 region 4" evidence="7">
    <location>
        <begin position="199"/>
        <end position="246"/>
    </location>
</feature>
<dbReference type="Pfam" id="PF04545">
    <property type="entry name" value="Sigma70_r4"/>
    <property type="match status" value="1"/>
</dbReference>
<accession>A0A412ZBY7</accession>
<dbReference type="InterPro" id="IPR013324">
    <property type="entry name" value="RNA_pol_sigma_r3/r4-like"/>
</dbReference>
<comment type="caution">
    <text evidence="8">The sequence shown here is derived from an EMBL/GenBank/DDBJ whole genome shotgun (WGS) entry which is preliminary data.</text>
</comment>
<dbReference type="InterPro" id="IPR007630">
    <property type="entry name" value="RNA_pol_sigma70_r4"/>
</dbReference>
<evidence type="ECO:0000256" key="1">
    <source>
        <dbReference type="ARBA" id="ARBA00023015"/>
    </source>
</evidence>
<dbReference type="NCBIfam" id="TIGR02937">
    <property type="entry name" value="sigma70-ECF"/>
    <property type="match status" value="1"/>
</dbReference>
<evidence type="ECO:0000313" key="8">
    <source>
        <dbReference type="EMBL" id="RGV77587.1"/>
    </source>
</evidence>
<protein>
    <submittedName>
        <fullName evidence="8">RNA polymerase subunit sigma-70</fullName>
    </submittedName>
</protein>
<sequence>MTNEQLVAQIKAGEDVQKNMEQLYLQVRDYIHSVAMKYRNSGEVEDLEQEGYLALHAAIEKYDPGQGFKLLTYAAYYIRQGMQRYLQVNGSCLRLPVHCQEKIQRYNRFCQSFNMEHGRKPTDTEIAAGLDLILEQVWEIKENAQAVHLGSLDAPVMGIEGGEDATVGELTGDDTDVEGEVVEQIQDGQLKDTLWGCVDALPDRQPEVIRKRYQQDMTLAEIGKTYGVTAEAVRQTHAKALRELRKPRAAKQLRPFLPGVGIYEGGIDSFNRTWTSSTERAAISMAESMEIEERRREKHMELLDKIRAKVAISQQKGKQHE</sequence>
<dbReference type="Proteomes" id="UP000284543">
    <property type="component" value="Unassembled WGS sequence"/>
</dbReference>
<evidence type="ECO:0000259" key="7">
    <source>
        <dbReference type="Pfam" id="PF04545"/>
    </source>
</evidence>
<organism evidence="8 9">
    <name type="scientific">Enterocloster bolteae</name>
    <dbReference type="NCBI Taxonomy" id="208479"/>
    <lineage>
        <taxon>Bacteria</taxon>
        <taxon>Bacillati</taxon>
        <taxon>Bacillota</taxon>
        <taxon>Clostridia</taxon>
        <taxon>Lachnospirales</taxon>
        <taxon>Lachnospiraceae</taxon>
        <taxon>Enterocloster</taxon>
    </lineage>
</organism>
<dbReference type="InterPro" id="IPR007624">
    <property type="entry name" value="RNA_pol_sigma70_r3"/>
</dbReference>
<feature type="domain" description="RNA polymerase sigma-70 region 3" evidence="5">
    <location>
        <begin position="101"/>
        <end position="174"/>
    </location>
</feature>
<dbReference type="SUPFAM" id="SSF88659">
    <property type="entry name" value="Sigma3 and sigma4 domains of RNA polymerase sigma factors"/>
    <property type="match status" value="2"/>
</dbReference>
<dbReference type="InterPro" id="IPR007627">
    <property type="entry name" value="RNA_pol_sigma70_r2"/>
</dbReference>
<dbReference type="GO" id="GO:0006352">
    <property type="term" value="P:DNA-templated transcription initiation"/>
    <property type="evidence" value="ECO:0007669"/>
    <property type="project" value="InterPro"/>
</dbReference>
<evidence type="ECO:0000259" key="5">
    <source>
        <dbReference type="Pfam" id="PF04539"/>
    </source>
</evidence>
<feature type="domain" description="RNA polymerase sigma-70 region 2" evidence="6">
    <location>
        <begin position="23"/>
        <end position="87"/>
    </location>
</feature>
<dbReference type="AlphaFoldDB" id="A0A412ZBY7"/>
<dbReference type="Pfam" id="PF04539">
    <property type="entry name" value="Sigma70_r3"/>
    <property type="match status" value="1"/>
</dbReference>
<dbReference type="SUPFAM" id="SSF88946">
    <property type="entry name" value="Sigma2 domain of RNA polymerase sigma factors"/>
    <property type="match status" value="1"/>
</dbReference>
<keyword evidence="3" id="KW-0238">DNA-binding</keyword>